<proteinExistence type="predicted"/>
<evidence type="ECO:0000313" key="3">
    <source>
        <dbReference type="EMBL" id="MFF4021339.1"/>
    </source>
</evidence>
<evidence type="ECO:0000256" key="1">
    <source>
        <dbReference type="SAM" id="MobiDB-lite"/>
    </source>
</evidence>
<evidence type="ECO:0000259" key="2">
    <source>
        <dbReference type="Pfam" id="PF23275"/>
    </source>
</evidence>
<feature type="region of interest" description="Disordered" evidence="1">
    <location>
        <begin position="771"/>
        <end position="799"/>
    </location>
</feature>
<dbReference type="Proteomes" id="UP001602089">
    <property type="component" value="Unassembled WGS sequence"/>
</dbReference>
<dbReference type="Pfam" id="PF23275">
    <property type="entry name" value="TPR_23"/>
    <property type="match status" value="1"/>
</dbReference>
<accession>A0ABW6T8N0</accession>
<protein>
    <recommendedName>
        <fullName evidence="2">TPR repeat domain-containing protein</fullName>
    </recommendedName>
</protein>
<name>A0ABW6T8N0_9NOCA</name>
<gene>
    <name evidence="3" type="ORF">ACFYY5_00715</name>
</gene>
<comment type="caution">
    <text evidence="3">The sequence shown here is derived from an EMBL/GenBank/DDBJ whole genome shotgun (WGS) entry which is preliminary data.</text>
</comment>
<dbReference type="EMBL" id="JBIATK010000001">
    <property type="protein sequence ID" value="MFF4021339.1"/>
    <property type="molecule type" value="Genomic_DNA"/>
</dbReference>
<keyword evidence="4" id="KW-1185">Reference proteome</keyword>
<feature type="region of interest" description="Disordered" evidence="1">
    <location>
        <begin position="297"/>
        <end position="320"/>
    </location>
</feature>
<dbReference type="InterPro" id="IPR057037">
    <property type="entry name" value="TPR_rep_actino"/>
</dbReference>
<sequence>MMVAPGTTSLLRTNVEKWNTAALTDFATAISTANNDTFQVNIDNTKKFFTDAGNSWQGAAYNAAYDRIGEDHDQARKVWAYVDDLCTAIKTGAADIDSHRTVLMNKVADATAAGLRVADNWVVCEKDGVAADVITTHQDAINAAFHPFSDAVAGACTKIAEAAELVRSAGDLFGSDLDVNDAGTQGGRLGDEDGREAADAARNGDQAKLDEVAAHLPTYVLTPDQIQALSEGKDVPTLPAEVQDYYRHFFNAAGKDGLLALNDHLQEQATATPDHPASTVAAAQQRALADGMMAITNEHLGTGTGPDGKLTSPGAYTNLPSDIRQVLSGRAEERNSEGTPSPGANRQAMMDKARLANLLSKSDPNMVGGTTFSMEAARQGASLANYVDNVDKNMGGVMPPGFQDSDKDALRKAASQFLGTGVRNHVADYQLMTGLDATTGAKIPDDLSFGAQGDKYLAHGDYDPQKFNSVVFGHDWGDQGKMASNLYGWTADHAHEQGPEGDLARKTMSALPSVFAPHDGDKLITDKDGKQLFQQTVENFNKNPELANALARVDASNIDAFSQVGSDPHAPKPAAPMEVRDAQRMAFLASQTREGRETIDLARQTYDNATLYSITHGGTAGDVSAQDAIQKMASLDGIVGDAQRNALIYQDHSHVADENDQAQKSHDDKQEIGDNVKKVVDMIPVPGGKVVGTVKDFAEDPAYKALMEGVNPKPTPQTVQYPSVLQVEKDGQQEFRDRLNTFTNADGGKLDQHSVDEYIKAYNLEYNDTVSADQVHDNNSLDDLAKGGAQAPDNPGAAK</sequence>
<evidence type="ECO:0000313" key="4">
    <source>
        <dbReference type="Proteomes" id="UP001602089"/>
    </source>
</evidence>
<reference evidence="3 4" key="1">
    <citation type="submission" date="2024-10" db="EMBL/GenBank/DDBJ databases">
        <title>The Natural Products Discovery Center: Release of the First 8490 Sequenced Strains for Exploring Actinobacteria Biosynthetic Diversity.</title>
        <authorList>
            <person name="Kalkreuter E."/>
            <person name="Kautsar S.A."/>
            <person name="Yang D."/>
            <person name="Bader C.D."/>
            <person name="Teijaro C.N."/>
            <person name="Fluegel L."/>
            <person name="Davis C.M."/>
            <person name="Simpson J.R."/>
            <person name="Lauterbach L."/>
            <person name="Steele A.D."/>
            <person name="Gui C."/>
            <person name="Meng S."/>
            <person name="Li G."/>
            <person name="Viehrig K."/>
            <person name="Ye F."/>
            <person name="Su P."/>
            <person name="Kiefer A.F."/>
            <person name="Nichols A."/>
            <person name="Cepeda A.J."/>
            <person name="Yan W."/>
            <person name="Fan B."/>
            <person name="Jiang Y."/>
            <person name="Adhikari A."/>
            <person name="Zheng C.-J."/>
            <person name="Schuster L."/>
            <person name="Cowan T.M."/>
            <person name="Smanski M.J."/>
            <person name="Chevrette M.G."/>
            <person name="De Carvalho L.P.S."/>
            <person name="Shen B."/>
        </authorList>
    </citation>
    <scope>NUCLEOTIDE SEQUENCE [LARGE SCALE GENOMIC DNA]</scope>
    <source>
        <strain evidence="3 4">NPDC001867</strain>
    </source>
</reference>
<organism evidence="3 4">
    <name type="scientific">Nocardia elegans</name>
    <dbReference type="NCBI Taxonomy" id="300029"/>
    <lineage>
        <taxon>Bacteria</taxon>
        <taxon>Bacillati</taxon>
        <taxon>Actinomycetota</taxon>
        <taxon>Actinomycetes</taxon>
        <taxon>Mycobacteriales</taxon>
        <taxon>Nocardiaceae</taxon>
        <taxon>Nocardia</taxon>
    </lineage>
</organism>
<dbReference type="RefSeq" id="WP_387128705.1">
    <property type="nucleotide sequence ID" value="NZ_JBIATK010000001.1"/>
</dbReference>
<feature type="domain" description="TPR repeat" evidence="2">
    <location>
        <begin position="219"/>
        <end position="489"/>
    </location>
</feature>